<evidence type="ECO:0000313" key="8">
    <source>
        <dbReference type="Proteomes" id="UP001470230"/>
    </source>
</evidence>
<name>A0ABR2JLD9_9EUKA</name>
<evidence type="ECO:0000256" key="1">
    <source>
        <dbReference type="ARBA" id="ARBA00009860"/>
    </source>
</evidence>
<dbReference type="EMBL" id="JAPFFF010000011">
    <property type="protein sequence ID" value="KAK8878276.1"/>
    <property type="molecule type" value="Genomic_DNA"/>
</dbReference>
<dbReference type="InterPro" id="IPR001040">
    <property type="entry name" value="TIF_eIF_4E"/>
</dbReference>
<evidence type="ECO:0000256" key="4">
    <source>
        <dbReference type="ARBA" id="ARBA00022884"/>
    </source>
</evidence>
<evidence type="ECO:0000256" key="5">
    <source>
        <dbReference type="ARBA" id="ARBA00022917"/>
    </source>
</evidence>
<gene>
    <name evidence="7" type="ORF">M9Y10_005041</name>
</gene>
<evidence type="ECO:0000256" key="3">
    <source>
        <dbReference type="ARBA" id="ARBA00022845"/>
    </source>
</evidence>
<sequence length="177" mass="20993">MSSKNRVFKKWTFWLIMFDYTSNNLQYSIEAIGTINNLVNLHQYYRTLPMVHEIKRNVRQFASLAFFFYGIKPAWEDPKNKDGASYKFIVTEAFVDDVWRDLLLCASGELFDFKDQNELCGIIVSPKKERTNYEFDLWVKNYTPEKSESLIEIICNLESLKNRIKPENIEYAKHSPH</sequence>
<dbReference type="SUPFAM" id="SSF55418">
    <property type="entry name" value="eIF4e-like"/>
    <property type="match status" value="1"/>
</dbReference>
<accession>A0ABR2JLD9</accession>
<comment type="similarity">
    <text evidence="1 6">Belongs to the eukaryotic initiation factor 4E family.</text>
</comment>
<keyword evidence="4 6" id="KW-0694">RNA-binding</keyword>
<keyword evidence="8" id="KW-1185">Reference proteome</keyword>
<evidence type="ECO:0000256" key="6">
    <source>
        <dbReference type="RuleBase" id="RU004374"/>
    </source>
</evidence>
<proteinExistence type="inferred from homology"/>
<dbReference type="Pfam" id="PF01652">
    <property type="entry name" value="IF4E"/>
    <property type="match status" value="1"/>
</dbReference>
<dbReference type="PANTHER" id="PTHR11960">
    <property type="entry name" value="EUKARYOTIC TRANSLATION INITIATION FACTOR 4E RELATED"/>
    <property type="match status" value="1"/>
</dbReference>
<dbReference type="PANTHER" id="PTHR11960:SF8">
    <property type="entry name" value="EUKARYOTIC TRANSLATION INITIATION FACTOR 4E1-RELATED"/>
    <property type="match status" value="1"/>
</dbReference>
<dbReference type="InterPro" id="IPR023398">
    <property type="entry name" value="TIF_eIF4e-like"/>
</dbReference>
<evidence type="ECO:0000313" key="7">
    <source>
        <dbReference type="EMBL" id="KAK8878276.1"/>
    </source>
</evidence>
<comment type="caution">
    <text evidence="7">The sequence shown here is derived from an EMBL/GenBank/DDBJ whole genome shotgun (WGS) entry which is preliminary data.</text>
</comment>
<reference evidence="7 8" key="1">
    <citation type="submission" date="2024-04" db="EMBL/GenBank/DDBJ databases">
        <title>Tritrichomonas musculus Genome.</title>
        <authorList>
            <person name="Alves-Ferreira E."/>
            <person name="Grigg M."/>
            <person name="Lorenzi H."/>
            <person name="Galac M."/>
        </authorList>
    </citation>
    <scope>NUCLEOTIDE SEQUENCE [LARGE SCALE GENOMIC DNA]</scope>
    <source>
        <strain evidence="7 8">EAF2021</strain>
    </source>
</reference>
<protein>
    <submittedName>
        <fullName evidence="7">Uncharacterized protein</fullName>
    </submittedName>
</protein>
<keyword evidence="2 6" id="KW-0396">Initiation factor</keyword>
<keyword evidence="3" id="KW-0810">Translation regulation</keyword>
<dbReference type="Proteomes" id="UP001470230">
    <property type="component" value="Unassembled WGS sequence"/>
</dbReference>
<organism evidence="7 8">
    <name type="scientific">Tritrichomonas musculus</name>
    <dbReference type="NCBI Taxonomy" id="1915356"/>
    <lineage>
        <taxon>Eukaryota</taxon>
        <taxon>Metamonada</taxon>
        <taxon>Parabasalia</taxon>
        <taxon>Tritrichomonadida</taxon>
        <taxon>Tritrichomonadidae</taxon>
        <taxon>Tritrichomonas</taxon>
    </lineage>
</organism>
<keyword evidence="5 6" id="KW-0648">Protein biosynthesis</keyword>
<evidence type="ECO:0000256" key="2">
    <source>
        <dbReference type="ARBA" id="ARBA00022540"/>
    </source>
</evidence>
<dbReference type="Gene3D" id="3.30.760.10">
    <property type="entry name" value="RNA Cap, Translation Initiation Factor Eif4e"/>
    <property type="match status" value="1"/>
</dbReference>